<comment type="caution">
    <text evidence="2">The sequence shown here is derived from an EMBL/GenBank/DDBJ whole genome shotgun (WGS) entry which is preliminary data.</text>
</comment>
<feature type="transmembrane region" description="Helical" evidence="1">
    <location>
        <begin position="12"/>
        <end position="37"/>
    </location>
</feature>
<keyword evidence="1" id="KW-1133">Transmembrane helix</keyword>
<dbReference type="EMBL" id="SDGY01000005">
    <property type="protein sequence ID" value="TYC46402.1"/>
    <property type="molecule type" value="Genomic_DNA"/>
</dbReference>
<gene>
    <name evidence="2" type="ORF">ESZ47_07905</name>
</gene>
<keyword evidence="3" id="KW-1185">Reference proteome</keyword>
<reference evidence="2 3" key="1">
    <citation type="submission" date="2019-01" db="EMBL/GenBank/DDBJ databases">
        <title>Leuconostoc litchii sp. nov., a novel lactic acid bacterium isolated from lychee.</title>
        <authorList>
            <person name="Wang L.-T."/>
        </authorList>
    </citation>
    <scope>NUCLEOTIDE SEQUENCE [LARGE SCALE GENOMIC DNA]</scope>
    <source>
        <strain evidence="2 3">MB7</strain>
    </source>
</reference>
<dbReference type="Proteomes" id="UP000442244">
    <property type="component" value="Unassembled WGS sequence"/>
</dbReference>
<keyword evidence="1" id="KW-0812">Transmembrane</keyword>
<feature type="transmembrane region" description="Helical" evidence="1">
    <location>
        <begin position="124"/>
        <end position="146"/>
    </location>
</feature>
<feature type="transmembrane region" description="Helical" evidence="1">
    <location>
        <begin position="89"/>
        <end position="112"/>
    </location>
</feature>
<dbReference type="AlphaFoldDB" id="A0A6P2CQI1"/>
<keyword evidence="1" id="KW-0472">Membrane</keyword>
<feature type="transmembrane region" description="Helical" evidence="1">
    <location>
        <begin position="66"/>
        <end position="83"/>
    </location>
</feature>
<evidence type="ECO:0000313" key="3">
    <source>
        <dbReference type="Proteomes" id="UP000442244"/>
    </source>
</evidence>
<evidence type="ECO:0000256" key="1">
    <source>
        <dbReference type="SAM" id="Phobius"/>
    </source>
</evidence>
<sequence length="217" mass="25391">MLIPPDKVRKRLIIIFGIAFIFLAIQVRFHTIFIQVIDAASDFVVHGILATKVPLFFSLGHFFANYWVVILMILVVVSFLSFINYQVAAWWFGIMQVLGMLVTWLITFILRIHWQDGPQLGETIPSLLLMWWMQILLIVIIIVSHLVKSRNIQIVFCILLVSFWSIIMLDRIFSYNMAFTSGLGAMTFGYSWWQFSAKQYYEHAKHWQKVLKIDGRV</sequence>
<dbReference type="OrthoDB" id="2144158at2"/>
<proteinExistence type="predicted"/>
<organism evidence="2 3">
    <name type="scientific">Leuconostoc litchii</name>
    <dbReference type="NCBI Taxonomy" id="1981069"/>
    <lineage>
        <taxon>Bacteria</taxon>
        <taxon>Bacillati</taxon>
        <taxon>Bacillota</taxon>
        <taxon>Bacilli</taxon>
        <taxon>Lactobacillales</taxon>
        <taxon>Lactobacillaceae</taxon>
        <taxon>Leuconostoc</taxon>
    </lineage>
</organism>
<accession>A0A6P2CQI1</accession>
<protein>
    <submittedName>
        <fullName evidence="2">Phospholipid phosphatase</fullName>
    </submittedName>
</protein>
<name>A0A6P2CQI1_9LACO</name>
<evidence type="ECO:0000313" key="2">
    <source>
        <dbReference type="EMBL" id="TYC46402.1"/>
    </source>
</evidence>
<feature type="transmembrane region" description="Helical" evidence="1">
    <location>
        <begin position="152"/>
        <end position="169"/>
    </location>
</feature>